<dbReference type="GO" id="GO:0003677">
    <property type="term" value="F:DNA binding"/>
    <property type="evidence" value="ECO:0007669"/>
    <property type="project" value="InterPro"/>
</dbReference>
<dbReference type="InterPro" id="IPR031868">
    <property type="entry name" value="Phage_clamp_gp62"/>
</dbReference>
<evidence type="ECO:0000256" key="1">
    <source>
        <dbReference type="SAM" id="MobiDB-lite"/>
    </source>
</evidence>
<accession>A0A0E3EQR4</accession>
<name>A0A0E3EQR4_9CAUD</name>
<proteinExistence type="predicted"/>
<organism evidence="2 3">
    <name type="scientific">Synechococcus phage ACG-2014d</name>
    <dbReference type="NCBI Taxonomy" id="1493509"/>
    <lineage>
        <taxon>Viruses</taxon>
        <taxon>Duplodnaviria</taxon>
        <taxon>Heunggongvirae</taxon>
        <taxon>Uroviricota</taxon>
        <taxon>Caudoviricetes</taxon>
        <taxon>Pantevenvirales</taxon>
        <taxon>Kyanoviridae</taxon>
        <taxon>Lowelvirus</taxon>
        <taxon>Lowelvirus tuscon4d</taxon>
    </lineage>
</organism>
<dbReference type="Pfam" id="PF16790">
    <property type="entry name" value="Phage_clamp_A"/>
    <property type="match status" value="1"/>
</dbReference>
<dbReference type="GO" id="GO:0006260">
    <property type="term" value="P:DNA replication"/>
    <property type="evidence" value="ECO:0007669"/>
    <property type="project" value="InterPro"/>
</dbReference>
<dbReference type="Proteomes" id="UP000185369">
    <property type="component" value="Segment"/>
</dbReference>
<feature type="unsure residue" description="D or N" evidence="2">
    <location>
        <position position="69"/>
    </location>
</feature>
<sequence>MNYQLKDYLNSINQNKENLMDQDASAEKKYPAYIVNKCMSHHIDTVMHANEMNRWSNLPSKLQYDFFIDTVRPKKRFSPWDKKDKIEDLETVQKYYGYSVEKARQAITILSRDQIDYIKDKMNTGGHNERHERRQGDSMD</sequence>
<dbReference type="EMBL" id="KJ019036">
    <property type="protein sequence ID" value="AIX16437.1"/>
    <property type="molecule type" value="Genomic_DNA"/>
</dbReference>
<reference evidence="2 3" key="1">
    <citation type="submission" date="2013-12" db="EMBL/GenBank/DDBJ databases">
        <title>Ecological redundancy of diverse viral populations within a natural community.</title>
        <authorList>
            <person name="Gregory A.C."/>
            <person name="LaButti K."/>
            <person name="Copeland A."/>
            <person name="Woyke T."/>
            <person name="Sullivan M.B."/>
        </authorList>
    </citation>
    <scope>NUCLEOTIDE SEQUENCE [LARGE SCALE GENOMIC DNA]</scope>
    <source>
        <strain evidence="2">Syn7803C57</strain>
    </source>
</reference>
<evidence type="ECO:0000313" key="2">
    <source>
        <dbReference type="EMBL" id="AIX16437.1"/>
    </source>
</evidence>
<protein>
    <submittedName>
        <fullName evidence="2">Clamp loader subunit</fullName>
    </submittedName>
</protein>
<gene>
    <name evidence="2" type="ORF">Syn7803C57_130</name>
</gene>
<dbReference type="Gene3D" id="1.20.272.50">
    <property type="entry name" value="Bacteriophage clamp loader A subunit, A' domain"/>
    <property type="match status" value="1"/>
</dbReference>
<feature type="region of interest" description="Disordered" evidence="1">
    <location>
        <begin position="120"/>
        <end position="140"/>
    </location>
</feature>
<evidence type="ECO:0000313" key="3">
    <source>
        <dbReference type="Proteomes" id="UP000185369"/>
    </source>
</evidence>